<evidence type="ECO:0000259" key="3">
    <source>
        <dbReference type="Pfam" id="PF00656"/>
    </source>
</evidence>
<organism evidence="4 5">
    <name type="scientific">Rhizoctonia solani</name>
    <dbReference type="NCBI Taxonomy" id="456999"/>
    <lineage>
        <taxon>Eukaryota</taxon>
        <taxon>Fungi</taxon>
        <taxon>Dikarya</taxon>
        <taxon>Basidiomycota</taxon>
        <taxon>Agaricomycotina</taxon>
        <taxon>Agaricomycetes</taxon>
        <taxon>Cantharellales</taxon>
        <taxon>Ceratobasidiaceae</taxon>
        <taxon>Rhizoctonia</taxon>
    </lineage>
</organism>
<dbReference type="SUPFAM" id="SSF52129">
    <property type="entry name" value="Caspase-like"/>
    <property type="match status" value="1"/>
</dbReference>
<dbReference type="InterPro" id="IPR011600">
    <property type="entry name" value="Pept_C14_caspase"/>
</dbReference>
<dbReference type="GO" id="GO:0006508">
    <property type="term" value="P:proteolysis"/>
    <property type="evidence" value="ECO:0007669"/>
    <property type="project" value="InterPro"/>
</dbReference>
<keyword evidence="2" id="KW-0645">Protease</keyword>
<dbReference type="Proteomes" id="UP000663827">
    <property type="component" value="Unassembled WGS sequence"/>
</dbReference>
<evidence type="ECO:0000313" key="4">
    <source>
        <dbReference type="EMBL" id="CAE7106375.1"/>
    </source>
</evidence>
<dbReference type="GO" id="GO:0004197">
    <property type="term" value="F:cysteine-type endopeptidase activity"/>
    <property type="evidence" value="ECO:0007669"/>
    <property type="project" value="InterPro"/>
</dbReference>
<comment type="caution">
    <text evidence="4">The sequence shown here is derived from an EMBL/GenBank/DDBJ whole genome shotgun (WGS) entry which is preliminary data.</text>
</comment>
<dbReference type="InterPro" id="IPR029030">
    <property type="entry name" value="Caspase-like_dom_sf"/>
</dbReference>
<dbReference type="Pfam" id="PF00656">
    <property type="entry name" value="Peptidase_C14"/>
    <property type="match status" value="1"/>
</dbReference>
<protein>
    <recommendedName>
        <fullName evidence="3">Peptidase C14 caspase domain-containing protein</fullName>
    </recommendedName>
</protein>
<dbReference type="EMBL" id="CAJNJQ010000884">
    <property type="protein sequence ID" value="CAE7106375.1"/>
    <property type="molecule type" value="Genomic_DNA"/>
</dbReference>
<evidence type="ECO:0000313" key="5">
    <source>
        <dbReference type="Proteomes" id="UP000663827"/>
    </source>
</evidence>
<keyword evidence="2" id="KW-0378">Hydrolase</keyword>
<evidence type="ECO:0000256" key="1">
    <source>
        <dbReference type="ARBA" id="ARBA00022703"/>
    </source>
</evidence>
<gene>
    <name evidence="4" type="ORF">RDB_LOCUS44683</name>
</gene>
<proteinExistence type="predicted"/>
<reference evidence="4" key="1">
    <citation type="submission" date="2021-01" db="EMBL/GenBank/DDBJ databases">
        <authorList>
            <person name="Kaushik A."/>
        </authorList>
    </citation>
    <scope>NUCLEOTIDE SEQUENCE</scope>
    <source>
        <strain evidence="4">AG5</strain>
    </source>
</reference>
<keyword evidence="2" id="KW-0788">Thiol protease</keyword>
<name>A0A8H3E1A5_9AGAM</name>
<keyword evidence="1" id="KW-0053">Apoptosis</keyword>
<feature type="domain" description="Peptidase C14 caspase" evidence="3">
    <location>
        <begin position="308"/>
        <end position="512"/>
    </location>
</feature>
<accession>A0A8H3E1A5</accession>
<evidence type="ECO:0000256" key="2">
    <source>
        <dbReference type="ARBA" id="ARBA00022807"/>
    </source>
</evidence>
<dbReference type="AlphaFoldDB" id="A0A8H3E1A5"/>
<dbReference type="GO" id="GO:0006915">
    <property type="term" value="P:apoptotic process"/>
    <property type="evidence" value="ECO:0007669"/>
    <property type="project" value="UniProtKB-KW"/>
</dbReference>
<sequence>MPAIDIFPFSIFISRLAVSSSITGPQAHSSSGKNAIINAASMLCESESKCCVVREGPYASTLLGVEPNPQSPPIAHWDGLLRPIGILVVALVVMGPVVYGLRRVHRTKFGHGGVSVAESGPLLGTRAPSSTTLHSNNQNCQSVATTTARNPTRSLRGSIKPVLRPVHVIYSDPILEEYRSYVASPVENTSFLLEPPTTMVMQLPDSAARGRVSAVIQKVEPISSDYFDPGTEESQAHKPNKFQTSKVFINRTQNAAPSIAPPSPVNEARAQTAPCLKFRSASLVKSLTDLASIQQATVHALAVGMSWAGIGDGSRALPGPLHDIEWLRNMFSLQSNFRFNSLIDHAVSLATIRQSLECMLSAAGENDLLALYFTGHGGDNDSFELYDSTLLTEVMLNEWIVHFRSTTSRNNPVYIIFDFCRPDCVKPSTEFANGVNVIWACSPTESALELRLNDPNNHLPRSCFLLSLVLAIGDVSEDPAGPIIQRFTTRMKEFVQLIRGLDCLKHKCQIPWRICGCETCSKGKLCIHDKHHGNLPFQVVSVGGIEMNSNVLAVVKYIADRFPLHIKRAVDRVSKNFWVLYFNPSRISPTKRPLNPRNHRLGTNAGVEANTARNMSTPAELIRF</sequence>
<dbReference type="Gene3D" id="3.40.50.1460">
    <property type="match status" value="1"/>
</dbReference>